<dbReference type="Gene3D" id="1.10.238.10">
    <property type="entry name" value="EF-hand"/>
    <property type="match status" value="1"/>
</dbReference>
<feature type="binding site" evidence="4">
    <location>
        <position position="344"/>
    </location>
    <ligand>
        <name>ATP</name>
        <dbReference type="ChEBI" id="CHEBI:30616"/>
    </ligand>
</feature>
<comment type="caution">
    <text evidence="6">The sequence shown here is derived from an EMBL/GenBank/DDBJ whole genome shotgun (WGS) entry which is preliminary data.</text>
</comment>
<dbReference type="PANTHER" id="PTHR24347">
    <property type="entry name" value="SERINE/THREONINE-PROTEIN KINASE"/>
    <property type="match status" value="1"/>
</dbReference>
<dbReference type="EMBL" id="MPUH01000326">
    <property type="protein sequence ID" value="OMJ82801.1"/>
    <property type="molecule type" value="Genomic_DNA"/>
</dbReference>
<dbReference type="PROSITE" id="PS00108">
    <property type="entry name" value="PROTEIN_KINASE_ST"/>
    <property type="match status" value="1"/>
</dbReference>
<evidence type="ECO:0000256" key="4">
    <source>
        <dbReference type="PROSITE-ProRule" id="PRU10141"/>
    </source>
</evidence>
<dbReference type="SUPFAM" id="SSF56112">
    <property type="entry name" value="Protein kinase-like (PK-like)"/>
    <property type="match status" value="1"/>
</dbReference>
<dbReference type="InterPro" id="IPR008271">
    <property type="entry name" value="Ser/Thr_kinase_AS"/>
</dbReference>
<dbReference type="FunFam" id="1.10.510.10:FF:000571">
    <property type="entry name" value="Maternal embryonic leucine zipper kinase"/>
    <property type="match status" value="1"/>
</dbReference>
<dbReference type="GO" id="GO:0005524">
    <property type="term" value="F:ATP binding"/>
    <property type="evidence" value="ECO:0007669"/>
    <property type="project" value="UniProtKB-UniRule"/>
</dbReference>
<evidence type="ECO:0000259" key="5">
    <source>
        <dbReference type="PROSITE" id="PS50011"/>
    </source>
</evidence>
<comment type="subunit">
    <text evidence="1">Monomer.</text>
</comment>
<evidence type="ECO:0000256" key="2">
    <source>
        <dbReference type="ARBA" id="ARBA00022741"/>
    </source>
</evidence>
<gene>
    <name evidence="6" type="ORF">SteCoe_16398</name>
</gene>
<keyword evidence="7" id="KW-1185">Reference proteome</keyword>
<evidence type="ECO:0000313" key="7">
    <source>
        <dbReference type="Proteomes" id="UP000187209"/>
    </source>
</evidence>
<evidence type="ECO:0000313" key="6">
    <source>
        <dbReference type="EMBL" id="OMJ82801.1"/>
    </source>
</evidence>
<dbReference type="InterPro" id="IPR017441">
    <property type="entry name" value="Protein_kinase_ATP_BS"/>
</dbReference>
<dbReference type="InterPro" id="IPR011009">
    <property type="entry name" value="Kinase-like_dom_sf"/>
</dbReference>
<dbReference type="SMART" id="SM00220">
    <property type="entry name" value="S_TKc"/>
    <property type="match status" value="1"/>
</dbReference>
<protein>
    <recommendedName>
        <fullName evidence="5">Protein kinase domain-containing protein</fullName>
    </recommendedName>
</protein>
<proteinExistence type="predicted"/>
<evidence type="ECO:0000256" key="3">
    <source>
        <dbReference type="ARBA" id="ARBA00022840"/>
    </source>
</evidence>
<accession>A0A1R2C1E3</accession>
<dbReference type="SUPFAM" id="SSF47473">
    <property type="entry name" value="EF-hand"/>
    <property type="match status" value="1"/>
</dbReference>
<dbReference type="GO" id="GO:0004672">
    <property type="term" value="F:protein kinase activity"/>
    <property type="evidence" value="ECO:0007669"/>
    <property type="project" value="InterPro"/>
</dbReference>
<dbReference type="InterPro" id="IPR000719">
    <property type="entry name" value="Prot_kinase_dom"/>
</dbReference>
<dbReference type="OrthoDB" id="332354at2759"/>
<dbReference type="PROSITE" id="PS50011">
    <property type="entry name" value="PROTEIN_KINASE_DOM"/>
    <property type="match status" value="1"/>
</dbReference>
<reference evidence="6 7" key="1">
    <citation type="submission" date="2016-11" db="EMBL/GenBank/DDBJ databases">
        <title>The macronuclear genome of Stentor coeruleus: a giant cell with tiny introns.</title>
        <authorList>
            <person name="Slabodnick M."/>
            <person name="Ruby J.G."/>
            <person name="Reiff S.B."/>
            <person name="Swart E.C."/>
            <person name="Gosai S."/>
            <person name="Prabakaran S."/>
            <person name="Witkowska E."/>
            <person name="Larue G.E."/>
            <person name="Fisher S."/>
            <person name="Freeman R.M."/>
            <person name="Gunawardena J."/>
            <person name="Chu W."/>
            <person name="Stover N.A."/>
            <person name="Gregory B.D."/>
            <person name="Nowacki M."/>
            <person name="Derisi J."/>
            <person name="Roy S.W."/>
            <person name="Marshall W.F."/>
            <person name="Sood P."/>
        </authorList>
    </citation>
    <scope>NUCLEOTIDE SEQUENCE [LARGE SCALE GENOMIC DNA]</scope>
    <source>
        <strain evidence="6">WM001</strain>
    </source>
</reference>
<keyword evidence="2 4" id="KW-0547">Nucleotide-binding</keyword>
<organism evidence="6 7">
    <name type="scientific">Stentor coeruleus</name>
    <dbReference type="NCBI Taxonomy" id="5963"/>
    <lineage>
        <taxon>Eukaryota</taxon>
        <taxon>Sar</taxon>
        <taxon>Alveolata</taxon>
        <taxon>Ciliophora</taxon>
        <taxon>Postciliodesmatophora</taxon>
        <taxon>Heterotrichea</taxon>
        <taxon>Heterotrichida</taxon>
        <taxon>Stentoridae</taxon>
        <taxon>Stentor</taxon>
    </lineage>
</organism>
<evidence type="ECO:0000256" key="1">
    <source>
        <dbReference type="ARBA" id="ARBA00011245"/>
    </source>
</evidence>
<dbReference type="Pfam" id="PF00069">
    <property type="entry name" value="Pkinase"/>
    <property type="match status" value="1"/>
</dbReference>
<dbReference type="InterPro" id="IPR011992">
    <property type="entry name" value="EF-hand-dom_pair"/>
</dbReference>
<dbReference type="Proteomes" id="UP000187209">
    <property type="component" value="Unassembled WGS sequence"/>
</dbReference>
<sequence length="568" mass="65573">MKLTEVKYTKCMTHSVTEGEIENLTFIFNDLAIRNHSSTKIDKCTFLSFFRIPGLFGERLFAAFDAKNQKFLEIEDFLRGVENFVCSSNENIISNFFQLCIFSKSAGITRNDLQLLLRLWLISDKKSEFLGTNEYSLLTCTSADSRFSLVDSILEEYSSNKKDLSFSDFNTFINDNPAVLQNYSNSFHSKSWRESISTIKSSCIIIRSLTSQVFTPKSEYFTSKLTIIKEKNQDCLCTIKRHILYLYSSDKKSTPLDAIYLINCYLKNNENTCTIYQFNVIEPRLTFTTSPSSLFEDLISNLRQAGEMNKFSEIFDLGERIGHGKFSDVHYAIEKSTQTKYAVKLIKRKKQDLIERELIHNEVCILSLLNHKGVAKFKSYFANSTHSFIVEEYLEGGDLQKNIYILTENQIKDIVKQLLEIIKYIHEIGIVHRDIKLENIILVKDHEKSMVKLVDFGLSNFLMPGNFFDNVCGTIGYTAPEIHMKRGYGKEVDIWSLGVVVYILLEKKLPFKGHTAEEIVKETIDGVPDYSRFSKHSEFSEDFVKRLLEKDVNKRVTVDEALKHQWLA</sequence>
<dbReference type="AlphaFoldDB" id="A0A1R2C1E3"/>
<dbReference type="PROSITE" id="PS00107">
    <property type="entry name" value="PROTEIN_KINASE_ATP"/>
    <property type="match status" value="1"/>
</dbReference>
<keyword evidence="3 4" id="KW-0067">ATP-binding</keyword>
<feature type="domain" description="Protein kinase" evidence="5">
    <location>
        <begin position="315"/>
        <end position="567"/>
    </location>
</feature>
<dbReference type="Gene3D" id="1.10.510.10">
    <property type="entry name" value="Transferase(Phosphotransferase) domain 1"/>
    <property type="match status" value="1"/>
</dbReference>
<name>A0A1R2C1E3_9CILI</name>